<feature type="domain" description="Cyclic nucleotide-binding" evidence="1">
    <location>
        <begin position="44"/>
        <end position="130"/>
    </location>
</feature>
<dbReference type="CDD" id="cd00038">
    <property type="entry name" value="CAP_ED"/>
    <property type="match status" value="1"/>
</dbReference>
<evidence type="ECO:0000313" key="3">
    <source>
        <dbReference type="Proteomes" id="UP000434409"/>
    </source>
</evidence>
<dbReference type="InterPro" id="IPR000595">
    <property type="entry name" value="cNMP-bd_dom"/>
</dbReference>
<dbReference type="InterPro" id="IPR018490">
    <property type="entry name" value="cNMP-bd_dom_sf"/>
</dbReference>
<dbReference type="Proteomes" id="UP000434409">
    <property type="component" value="Unassembled WGS sequence"/>
</dbReference>
<dbReference type="Gene3D" id="1.10.10.10">
    <property type="entry name" value="Winged helix-like DNA-binding domain superfamily/Winged helix DNA-binding domain"/>
    <property type="match status" value="1"/>
</dbReference>
<organism evidence="2 3">
    <name type="scientific">Suipraeoptans intestinalis</name>
    <dbReference type="NCBI Taxonomy" id="2606628"/>
    <lineage>
        <taxon>Bacteria</taxon>
        <taxon>Bacillati</taxon>
        <taxon>Bacillota</taxon>
        <taxon>Clostridia</taxon>
        <taxon>Lachnospirales</taxon>
        <taxon>Lachnospiraceae</taxon>
        <taxon>Suipraeoptans</taxon>
    </lineage>
</organism>
<dbReference type="Gene3D" id="2.60.120.10">
    <property type="entry name" value="Jelly Rolls"/>
    <property type="match status" value="1"/>
</dbReference>
<reference evidence="2 3" key="1">
    <citation type="submission" date="2019-08" db="EMBL/GenBank/DDBJ databases">
        <title>In-depth cultivation of the pig gut microbiome towards novel bacterial diversity and tailored functional studies.</title>
        <authorList>
            <person name="Wylensek D."/>
            <person name="Hitch T.C.A."/>
            <person name="Clavel T."/>
        </authorList>
    </citation>
    <scope>NUCLEOTIDE SEQUENCE [LARGE SCALE GENOMIC DNA]</scope>
    <source>
        <strain evidence="2 3">68-1-5</strain>
    </source>
</reference>
<dbReference type="InterPro" id="IPR036390">
    <property type="entry name" value="WH_DNA-bd_sf"/>
</dbReference>
<dbReference type="EMBL" id="VULY01000018">
    <property type="protein sequence ID" value="MSR93318.1"/>
    <property type="molecule type" value="Genomic_DNA"/>
</dbReference>
<sequence length="249" mass="29007">MKENYLEHAIPFLSRIPEERRELFETYFKTAPIWLLESFIIIDKMKRGTIFVQEGAPVDYVYLIGDGVIKATDYRFYGIQFDFMRFEGVYAMGGMEVLLDLDKYRTTLQTVTDCTILKIPVAKFEKWIKSDVSALQREARLMGGYLLQQGRDSRAFLFLQGSDRLAMLLVRRFEMYGKDGVLRMKGERQGLSDETGLCVKTINRSVKKFSEQGLVTKVGNQIVIEEEQYRKLKEIVDRIIEPDEYLLSK</sequence>
<proteinExistence type="predicted"/>
<dbReference type="RefSeq" id="WP_154476239.1">
    <property type="nucleotide sequence ID" value="NZ_VULY01000018.1"/>
</dbReference>
<evidence type="ECO:0000259" key="1">
    <source>
        <dbReference type="Pfam" id="PF00027"/>
    </source>
</evidence>
<name>A0A6N7US17_9FIRM</name>
<evidence type="ECO:0000313" key="2">
    <source>
        <dbReference type="EMBL" id="MSR93318.1"/>
    </source>
</evidence>
<protein>
    <submittedName>
        <fullName evidence="2">Crp/Fnr family transcriptional regulator</fullName>
    </submittedName>
</protein>
<accession>A0A6N7US17</accession>
<gene>
    <name evidence="2" type="ORF">FYJ34_03300</name>
</gene>
<comment type="caution">
    <text evidence="2">The sequence shown here is derived from an EMBL/GenBank/DDBJ whole genome shotgun (WGS) entry which is preliminary data.</text>
</comment>
<dbReference type="Pfam" id="PF00027">
    <property type="entry name" value="cNMP_binding"/>
    <property type="match status" value="1"/>
</dbReference>
<dbReference type="AlphaFoldDB" id="A0A6N7US17"/>
<dbReference type="InterPro" id="IPR036388">
    <property type="entry name" value="WH-like_DNA-bd_sf"/>
</dbReference>
<dbReference type="InterPro" id="IPR014710">
    <property type="entry name" value="RmlC-like_jellyroll"/>
</dbReference>
<dbReference type="SUPFAM" id="SSF51206">
    <property type="entry name" value="cAMP-binding domain-like"/>
    <property type="match status" value="1"/>
</dbReference>
<keyword evidence="3" id="KW-1185">Reference proteome</keyword>
<dbReference type="SUPFAM" id="SSF46785">
    <property type="entry name" value="Winged helix' DNA-binding domain"/>
    <property type="match status" value="1"/>
</dbReference>